<proteinExistence type="predicted"/>
<name>A0A401IHD1_APHSA</name>
<keyword evidence="1" id="KW-1133">Transmembrane helix</keyword>
<gene>
    <name evidence="2" type="ORF">AsFPU1_2014</name>
</gene>
<protein>
    <submittedName>
        <fullName evidence="2">Uncharacterized protein</fullName>
    </submittedName>
</protein>
<keyword evidence="1" id="KW-0472">Membrane</keyword>
<accession>A0A401IHD1</accession>
<sequence>MNNNAKLEAIIKWFCSKEFGVIFVENGVFAVVVGLFILYVQNNIETQRIEKDINESRYRVEISMIIEQRTAIIQLMSKYRLSFYQLARQIGPNYDPTIISKIPCKSNKSDSCKPYSISLSEIKEDLKIQSNILFDIFPSVVDTTDLRTKQEDLVKKMAQLNDSLTEEKALNFVYGELQICSKNTTKYEVCQNLEAVNKSSEEYITKINEKLKSVIQSKQK</sequence>
<dbReference type="RefSeq" id="WP_124972340.1">
    <property type="nucleotide sequence ID" value="NZ_BDQK01000009.1"/>
</dbReference>
<dbReference type="AlphaFoldDB" id="A0A401IHD1"/>
<dbReference type="Proteomes" id="UP000287247">
    <property type="component" value="Unassembled WGS sequence"/>
</dbReference>
<evidence type="ECO:0000256" key="1">
    <source>
        <dbReference type="SAM" id="Phobius"/>
    </source>
</evidence>
<reference evidence="3" key="1">
    <citation type="submission" date="2017-05" db="EMBL/GenBank/DDBJ databases">
        <title>Physiological properties and genetic analysis related to exopolysaccharide production of fresh-water unicellular cyanobacterium Aphanothece sacrum, Suizenji Nori, that has been cultured as a food source in Japan.</title>
        <authorList>
            <person name="Kanesaki Y."/>
            <person name="Yoshikawa S."/>
            <person name="Ohki K."/>
        </authorList>
    </citation>
    <scope>NUCLEOTIDE SEQUENCE [LARGE SCALE GENOMIC DNA]</scope>
    <source>
        <strain evidence="3">FPU1</strain>
    </source>
</reference>
<feature type="transmembrane region" description="Helical" evidence="1">
    <location>
        <begin position="21"/>
        <end position="40"/>
    </location>
</feature>
<keyword evidence="1" id="KW-0812">Transmembrane</keyword>
<organism evidence="2 3">
    <name type="scientific">Aphanothece sacrum FPU1</name>
    <dbReference type="NCBI Taxonomy" id="1920663"/>
    <lineage>
        <taxon>Bacteria</taxon>
        <taxon>Bacillati</taxon>
        <taxon>Cyanobacteriota</taxon>
        <taxon>Cyanophyceae</taxon>
        <taxon>Oscillatoriophycideae</taxon>
        <taxon>Chroococcales</taxon>
        <taxon>Aphanothecaceae</taxon>
        <taxon>Aphanothece</taxon>
    </lineage>
</organism>
<keyword evidence="3" id="KW-1185">Reference proteome</keyword>
<evidence type="ECO:0000313" key="3">
    <source>
        <dbReference type="Proteomes" id="UP000287247"/>
    </source>
</evidence>
<dbReference type="EMBL" id="BDQK01000009">
    <property type="protein sequence ID" value="GBF80610.1"/>
    <property type="molecule type" value="Genomic_DNA"/>
</dbReference>
<evidence type="ECO:0000313" key="2">
    <source>
        <dbReference type="EMBL" id="GBF80610.1"/>
    </source>
</evidence>
<comment type="caution">
    <text evidence="2">The sequence shown here is derived from an EMBL/GenBank/DDBJ whole genome shotgun (WGS) entry which is preliminary data.</text>
</comment>